<dbReference type="Pfam" id="PF14145">
    <property type="entry name" value="YrhK"/>
    <property type="match status" value="1"/>
</dbReference>
<sequence length="87" mass="9640">MGSNIADLVAERAGYGRLRRFVHTYPRVNTWISVFGGLIFFVGSILFLYSGAAKEVGTYLFIVGSLGMFVGSIGQLFKDDIQRDLRS</sequence>
<evidence type="ECO:0000313" key="4">
    <source>
        <dbReference type="Proteomes" id="UP000006057"/>
    </source>
</evidence>
<gene>
    <name evidence="3" type="ordered locus">Mycch_0651</name>
</gene>
<feature type="transmembrane region" description="Helical" evidence="1">
    <location>
        <begin position="28"/>
        <end position="50"/>
    </location>
</feature>
<accession>I4BDW2</accession>
<dbReference type="Proteomes" id="UP000006057">
    <property type="component" value="Chromosome"/>
</dbReference>
<evidence type="ECO:0000256" key="1">
    <source>
        <dbReference type="SAM" id="Phobius"/>
    </source>
</evidence>
<keyword evidence="4" id="KW-1185">Reference proteome</keyword>
<dbReference type="InterPro" id="IPR025424">
    <property type="entry name" value="YrhK_domain"/>
</dbReference>
<feature type="transmembrane region" description="Helical" evidence="1">
    <location>
        <begin position="56"/>
        <end position="77"/>
    </location>
</feature>
<evidence type="ECO:0000313" key="3">
    <source>
        <dbReference type="EMBL" id="AFM15469.1"/>
    </source>
</evidence>
<dbReference type="STRING" id="710421.Mycch_0651"/>
<keyword evidence="1" id="KW-0472">Membrane</keyword>
<dbReference type="KEGG" id="mcb:Mycch_0651"/>
<keyword evidence="1" id="KW-1133">Transmembrane helix</keyword>
<dbReference type="AlphaFoldDB" id="I4BDW2"/>
<dbReference type="RefSeq" id="WP_014813960.1">
    <property type="nucleotide sequence ID" value="NC_018027.1"/>
</dbReference>
<keyword evidence="1" id="KW-0812">Transmembrane</keyword>
<evidence type="ECO:0000259" key="2">
    <source>
        <dbReference type="Pfam" id="PF14145"/>
    </source>
</evidence>
<reference evidence="3 4" key="1">
    <citation type="submission" date="2012-06" db="EMBL/GenBank/DDBJ databases">
        <title>Complete sequence of chromosome of Mycobacterium chubuense NBB4.</title>
        <authorList>
            <consortium name="US DOE Joint Genome Institute"/>
            <person name="Lucas S."/>
            <person name="Han J."/>
            <person name="Lapidus A."/>
            <person name="Cheng J.-F."/>
            <person name="Goodwin L."/>
            <person name="Pitluck S."/>
            <person name="Peters L."/>
            <person name="Mikhailova N."/>
            <person name="Teshima H."/>
            <person name="Detter J.C."/>
            <person name="Han C."/>
            <person name="Tapia R."/>
            <person name="Land M."/>
            <person name="Hauser L."/>
            <person name="Kyrpides N."/>
            <person name="Ivanova N."/>
            <person name="Pagani I."/>
            <person name="Mattes T."/>
            <person name="Holmes A."/>
            <person name="Rutledge P."/>
            <person name="Paulsen I."/>
            <person name="Coleman N."/>
            <person name="Woyke T."/>
        </authorList>
    </citation>
    <scope>NUCLEOTIDE SEQUENCE [LARGE SCALE GENOMIC DNA]</scope>
    <source>
        <strain evidence="3 4">NBB4</strain>
    </source>
</reference>
<name>I4BDW2_MYCCN</name>
<dbReference type="PATRIC" id="fig|710421.3.peg.648"/>
<feature type="domain" description="YrhK" evidence="2">
    <location>
        <begin position="23"/>
        <end position="78"/>
    </location>
</feature>
<protein>
    <recommendedName>
        <fullName evidence="2">YrhK domain-containing protein</fullName>
    </recommendedName>
</protein>
<organism evidence="3 4">
    <name type="scientific">Mycolicibacterium chubuense (strain NBB4)</name>
    <name type="common">Mycobacterium chubuense</name>
    <dbReference type="NCBI Taxonomy" id="710421"/>
    <lineage>
        <taxon>Bacteria</taxon>
        <taxon>Bacillati</taxon>
        <taxon>Actinomycetota</taxon>
        <taxon>Actinomycetes</taxon>
        <taxon>Mycobacteriales</taxon>
        <taxon>Mycobacteriaceae</taxon>
        <taxon>Mycolicibacterium</taxon>
    </lineage>
</organism>
<proteinExistence type="predicted"/>
<dbReference type="HOGENOM" id="CLU_2479978_0_0_11"/>
<dbReference type="EMBL" id="CP003053">
    <property type="protein sequence ID" value="AFM15469.1"/>
    <property type="molecule type" value="Genomic_DNA"/>
</dbReference>